<protein>
    <submittedName>
        <fullName evidence="1">Tetratricopeptide TPR2</fullName>
    </submittedName>
</protein>
<reference evidence="2" key="1">
    <citation type="submission" date="2014-09" db="EMBL/GenBank/DDBJ databases">
        <authorList>
            <person name="Sharma Rahul"/>
            <person name="Thines Marco"/>
        </authorList>
    </citation>
    <scope>NUCLEOTIDE SEQUENCE [LARGE SCALE GENOMIC DNA]</scope>
</reference>
<dbReference type="OrthoDB" id="122893at2759"/>
<keyword evidence="2" id="KW-1185">Reference proteome</keyword>
<dbReference type="InterPro" id="IPR011990">
    <property type="entry name" value="TPR-like_helical_dom_sf"/>
</dbReference>
<organism evidence="1 2">
    <name type="scientific">Plasmopara halstedii</name>
    <name type="common">Downy mildew of sunflower</name>
    <dbReference type="NCBI Taxonomy" id="4781"/>
    <lineage>
        <taxon>Eukaryota</taxon>
        <taxon>Sar</taxon>
        <taxon>Stramenopiles</taxon>
        <taxon>Oomycota</taxon>
        <taxon>Peronosporomycetes</taxon>
        <taxon>Peronosporales</taxon>
        <taxon>Peronosporaceae</taxon>
        <taxon>Plasmopara</taxon>
    </lineage>
</organism>
<dbReference type="RefSeq" id="XP_024575703.1">
    <property type="nucleotide sequence ID" value="XM_024724869.1"/>
</dbReference>
<accession>A0A0P1AFW4</accession>
<dbReference type="AlphaFoldDB" id="A0A0P1AFW4"/>
<evidence type="ECO:0000313" key="1">
    <source>
        <dbReference type="EMBL" id="CEG39334.1"/>
    </source>
</evidence>
<dbReference type="Gene3D" id="1.25.40.10">
    <property type="entry name" value="Tetratricopeptide repeat domain"/>
    <property type="match status" value="1"/>
</dbReference>
<sequence length="388" mass="44112">MRRIFAQILFAAPRVALNRTLSNAAHNSSLDGIYVSKKALKTTLALGAVLTGGLLYLERENADRKKVRLLLERSRLSLEKGDFEQFQKEREKAYVFLKQKLPEDKSVIALAMAIGASYEKTDEFAKALLFYSEALENVKLEKRILQCENLRILLLDRLGQCCKNIGNTDSAEKHFENAVKVYEQLKAELSLASESEYDTSALAKLDKSILNVLLHYVVLLLRGQVAKIDCQVEDHIALEKIRMEQIDRRQSILSWFSMWCEEFSHRPCDLLRPSISVRSYVKICILDQATTRGFDNLCVASIVRGARACEAHALVRDWMCERQLLSIYCICSRSWWVLPVTGFSFTIVNFCSSSLLNPLASTALDCTKYSVTDQRELDGLTLRFLITC</sequence>
<dbReference type="SUPFAM" id="SSF48452">
    <property type="entry name" value="TPR-like"/>
    <property type="match status" value="1"/>
</dbReference>
<dbReference type="Proteomes" id="UP000054928">
    <property type="component" value="Unassembled WGS sequence"/>
</dbReference>
<evidence type="ECO:0000313" key="2">
    <source>
        <dbReference type="Proteomes" id="UP000054928"/>
    </source>
</evidence>
<dbReference type="GeneID" id="36404643"/>
<dbReference type="EMBL" id="CCYD01000428">
    <property type="protein sequence ID" value="CEG39334.1"/>
    <property type="molecule type" value="Genomic_DNA"/>
</dbReference>
<proteinExistence type="predicted"/>
<name>A0A0P1AFW4_PLAHL</name>